<dbReference type="GO" id="GO:0005730">
    <property type="term" value="C:nucleolus"/>
    <property type="evidence" value="ECO:0007669"/>
    <property type="project" value="TreeGrafter"/>
</dbReference>
<dbReference type="PROSITE" id="PS51294">
    <property type="entry name" value="HTH_MYB"/>
    <property type="match status" value="1"/>
</dbReference>
<protein>
    <submittedName>
        <fullName evidence="4">Uncharacterized protein</fullName>
    </submittedName>
</protein>
<dbReference type="SMART" id="SM00717">
    <property type="entry name" value="SANT"/>
    <property type="match status" value="2"/>
</dbReference>
<dbReference type="InterPro" id="IPR017930">
    <property type="entry name" value="Myb_dom"/>
</dbReference>
<dbReference type="SUPFAM" id="SSF46689">
    <property type="entry name" value="Homeodomain-like"/>
    <property type="match status" value="2"/>
</dbReference>
<comment type="caution">
    <text evidence="4">The sequence shown here is derived from an EMBL/GenBank/DDBJ whole genome shotgun (WGS) entry which is preliminary data.</text>
</comment>
<gene>
    <name evidence="4" type="ORF">AGOR_G00051150</name>
</gene>
<dbReference type="InterPro" id="IPR009057">
    <property type="entry name" value="Homeodomain-like_sf"/>
</dbReference>
<dbReference type="InterPro" id="IPR053078">
    <property type="entry name" value="TTF1-like"/>
</dbReference>
<dbReference type="PROSITE" id="PS50090">
    <property type="entry name" value="MYB_LIKE"/>
    <property type="match status" value="1"/>
</dbReference>
<dbReference type="AlphaFoldDB" id="A0A8T3DYV0"/>
<feature type="domain" description="HTH myb-type" evidence="3">
    <location>
        <begin position="329"/>
        <end position="356"/>
    </location>
</feature>
<sequence>MLESPKKKKKKKDRDREIGTIPQMSIVSPLLFENTIEDSVPSNDVALEKRKQKKKKHKRDLSEAMEVLPEASEAEATEGKIGTLSKSCGTENLVCKEELHDCTLDIGSGLQELDSMYIEELKEFIPSVAQKSTDELHKLVKYDLPRFREFKKEGVCIKHGKYSKEELRRLEENVADFLVLTGIDSSAKLFFPSRFPEERAHIVKMKNIHKFHLRMSAGICRPWHDIYHKGRRYFDPNNRGRFTDDEIHSLQKLHTLYGNNWMKISELTGRSSHSLEKRFSQLSQNKGPWTQTEQEDLERAIKDHLLRLAEPGSQGPMVNWDQLYNNLPWAEVAKKVGTRSWDQCRVKWMALLKKKMTSGTQVGRGEKSLETNIKLIKALYAMEIEDVADVNWEDLTQNIGDVTPYYLQTKFYRLKATWVPRWQNKSFGDIIDFLYENILPQLEQKLHSNHDRSAEEIENIGTSQESFLVFHV</sequence>
<evidence type="ECO:0000259" key="2">
    <source>
        <dbReference type="PROSITE" id="PS50090"/>
    </source>
</evidence>
<dbReference type="Pfam" id="PF13921">
    <property type="entry name" value="Myb_DNA-bind_6"/>
    <property type="match status" value="1"/>
</dbReference>
<proteinExistence type="predicted"/>
<dbReference type="CDD" id="cd00167">
    <property type="entry name" value="SANT"/>
    <property type="match status" value="1"/>
</dbReference>
<dbReference type="OrthoDB" id="5812619at2759"/>
<evidence type="ECO:0000313" key="5">
    <source>
        <dbReference type="Proteomes" id="UP000829720"/>
    </source>
</evidence>
<evidence type="ECO:0000259" key="3">
    <source>
        <dbReference type="PROSITE" id="PS51294"/>
    </source>
</evidence>
<dbReference type="Gene3D" id="1.10.10.60">
    <property type="entry name" value="Homeodomain-like"/>
    <property type="match status" value="2"/>
</dbReference>
<dbReference type="EMBL" id="JAERUA010000004">
    <property type="protein sequence ID" value="KAI1900557.1"/>
    <property type="molecule type" value="Genomic_DNA"/>
</dbReference>
<name>A0A8T3DYV0_9TELE</name>
<accession>A0A8T3DYV0</accession>
<keyword evidence="5" id="KW-1185">Reference proteome</keyword>
<feature type="region of interest" description="Disordered" evidence="1">
    <location>
        <begin position="1"/>
        <end position="22"/>
    </location>
</feature>
<feature type="compositionally biased region" description="Basic residues" evidence="1">
    <location>
        <begin position="1"/>
        <end position="13"/>
    </location>
</feature>
<reference evidence="4" key="1">
    <citation type="submission" date="2021-01" db="EMBL/GenBank/DDBJ databases">
        <authorList>
            <person name="Zahm M."/>
            <person name="Roques C."/>
            <person name="Cabau C."/>
            <person name="Klopp C."/>
            <person name="Donnadieu C."/>
            <person name="Jouanno E."/>
            <person name="Lampietro C."/>
            <person name="Louis A."/>
            <person name="Herpin A."/>
            <person name="Echchiki A."/>
            <person name="Berthelot C."/>
            <person name="Parey E."/>
            <person name="Roest-Crollius H."/>
            <person name="Braasch I."/>
            <person name="Postlethwait J."/>
            <person name="Bobe J."/>
            <person name="Montfort J."/>
            <person name="Bouchez O."/>
            <person name="Begum T."/>
            <person name="Mejri S."/>
            <person name="Adams A."/>
            <person name="Chen W.-J."/>
            <person name="Guiguen Y."/>
        </authorList>
    </citation>
    <scope>NUCLEOTIDE SEQUENCE</scope>
    <source>
        <tissue evidence="4">Blood</tissue>
    </source>
</reference>
<feature type="domain" description="Myb-like" evidence="2">
    <location>
        <begin position="281"/>
        <end position="352"/>
    </location>
</feature>
<evidence type="ECO:0000256" key="1">
    <source>
        <dbReference type="SAM" id="MobiDB-lite"/>
    </source>
</evidence>
<dbReference type="InterPro" id="IPR001005">
    <property type="entry name" value="SANT/Myb"/>
</dbReference>
<dbReference type="PANTHER" id="PTHR46760">
    <property type="entry name" value="TRANSCRIPTION TERMINATION FACTOR 1"/>
    <property type="match status" value="1"/>
</dbReference>
<evidence type="ECO:0000313" key="4">
    <source>
        <dbReference type="EMBL" id="KAI1900557.1"/>
    </source>
</evidence>
<organism evidence="4 5">
    <name type="scientific">Albula goreensis</name>
    <dbReference type="NCBI Taxonomy" id="1534307"/>
    <lineage>
        <taxon>Eukaryota</taxon>
        <taxon>Metazoa</taxon>
        <taxon>Chordata</taxon>
        <taxon>Craniata</taxon>
        <taxon>Vertebrata</taxon>
        <taxon>Euteleostomi</taxon>
        <taxon>Actinopterygii</taxon>
        <taxon>Neopterygii</taxon>
        <taxon>Teleostei</taxon>
        <taxon>Albuliformes</taxon>
        <taxon>Albulidae</taxon>
        <taxon>Albula</taxon>
    </lineage>
</organism>
<dbReference type="PANTHER" id="PTHR46760:SF1">
    <property type="entry name" value="TRANSCRIPTION TERMINATION FACTOR 1"/>
    <property type="match status" value="1"/>
</dbReference>
<dbReference type="GO" id="GO:0006363">
    <property type="term" value="P:termination of RNA polymerase I transcription"/>
    <property type="evidence" value="ECO:0007669"/>
    <property type="project" value="TreeGrafter"/>
</dbReference>
<dbReference type="Proteomes" id="UP000829720">
    <property type="component" value="Unassembled WGS sequence"/>
</dbReference>
<dbReference type="GO" id="GO:0003682">
    <property type="term" value="F:chromatin binding"/>
    <property type="evidence" value="ECO:0007669"/>
    <property type="project" value="TreeGrafter"/>
</dbReference>